<proteinExistence type="predicted"/>
<sequence>MALFFLVIYFIVIATVIEIHVILFRLTDLKLEVSRFQVISLMTGTGFTTGESELILGHPIRRKLAIFLISFGAVSLAVIISSISNFLSNSIKTKEVLYIAGGAILILGLVKLPYIQNLLSKLFANKLKRNIEIADLPIRDVFLTEEEDDLLNLHIYKESSLFSKTMSQVIKEHEQLEFVVLFIKRGEIKIRKKIYDTKIHEGDQILLFGKKEIINDKFKEDVKIMEEKRKKQNHTPIEEHSVKHEKSP</sequence>
<evidence type="ECO:0000256" key="2">
    <source>
        <dbReference type="SAM" id="Phobius"/>
    </source>
</evidence>
<gene>
    <name evidence="3" type="ORF">OIH86_16410</name>
</gene>
<feature type="transmembrane region" description="Helical" evidence="2">
    <location>
        <begin position="96"/>
        <end position="119"/>
    </location>
</feature>
<accession>A0ABT3DJI7</accession>
<dbReference type="SUPFAM" id="SSF116726">
    <property type="entry name" value="TrkA C-terminal domain-like"/>
    <property type="match status" value="1"/>
</dbReference>
<feature type="transmembrane region" description="Helical" evidence="2">
    <location>
        <begin position="6"/>
        <end position="26"/>
    </location>
</feature>
<protein>
    <recommendedName>
        <fullName evidence="5">RCK C-terminal domain-containing protein</fullName>
    </recommendedName>
</protein>
<evidence type="ECO:0008006" key="5">
    <source>
        <dbReference type="Google" id="ProtNLM"/>
    </source>
</evidence>
<keyword evidence="2" id="KW-0472">Membrane</keyword>
<name>A0ABT3DJI7_9BACI</name>
<evidence type="ECO:0000313" key="3">
    <source>
        <dbReference type="EMBL" id="MCV9887223.1"/>
    </source>
</evidence>
<comment type="caution">
    <text evidence="3">The sequence shown here is derived from an EMBL/GenBank/DDBJ whole genome shotgun (WGS) entry which is preliminary data.</text>
</comment>
<dbReference type="EMBL" id="JAOYEY010000044">
    <property type="protein sequence ID" value="MCV9887223.1"/>
    <property type="molecule type" value="Genomic_DNA"/>
</dbReference>
<keyword evidence="4" id="KW-1185">Reference proteome</keyword>
<dbReference type="RefSeq" id="WP_264143637.1">
    <property type="nucleotide sequence ID" value="NZ_JAOYEY010000044.1"/>
</dbReference>
<reference evidence="3 4" key="1">
    <citation type="submission" date="2022-10" db="EMBL/GenBank/DDBJ databases">
        <title>Draft genome assembly of moderately radiation resistant bacterium Metabacillus halosaccharovorans.</title>
        <authorList>
            <person name="Pal S."/>
            <person name="Gopinathan A."/>
        </authorList>
    </citation>
    <scope>NUCLEOTIDE SEQUENCE [LARGE SCALE GENOMIC DNA]</scope>
    <source>
        <strain evidence="3 4">VITHBRA001</strain>
    </source>
</reference>
<dbReference type="Gene3D" id="3.30.70.1450">
    <property type="entry name" value="Regulator of K+ conductance, C-terminal domain"/>
    <property type="match status" value="1"/>
</dbReference>
<dbReference type="Proteomes" id="UP001526147">
    <property type="component" value="Unassembled WGS sequence"/>
</dbReference>
<feature type="compositionally biased region" description="Basic and acidic residues" evidence="1">
    <location>
        <begin position="236"/>
        <end position="248"/>
    </location>
</feature>
<dbReference type="InterPro" id="IPR036721">
    <property type="entry name" value="RCK_C_sf"/>
</dbReference>
<organism evidence="3 4">
    <name type="scientific">Metabacillus halosaccharovorans</name>
    <dbReference type="NCBI Taxonomy" id="930124"/>
    <lineage>
        <taxon>Bacteria</taxon>
        <taxon>Bacillati</taxon>
        <taxon>Bacillota</taxon>
        <taxon>Bacilli</taxon>
        <taxon>Bacillales</taxon>
        <taxon>Bacillaceae</taxon>
        <taxon>Metabacillus</taxon>
    </lineage>
</organism>
<evidence type="ECO:0000313" key="4">
    <source>
        <dbReference type="Proteomes" id="UP001526147"/>
    </source>
</evidence>
<keyword evidence="2" id="KW-1133">Transmembrane helix</keyword>
<feature type="region of interest" description="Disordered" evidence="1">
    <location>
        <begin position="227"/>
        <end position="248"/>
    </location>
</feature>
<feature type="transmembrane region" description="Helical" evidence="2">
    <location>
        <begin position="64"/>
        <end position="84"/>
    </location>
</feature>
<evidence type="ECO:0000256" key="1">
    <source>
        <dbReference type="SAM" id="MobiDB-lite"/>
    </source>
</evidence>
<keyword evidence="2" id="KW-0812">Transmembrane</keyword>